<evidence type="ECO:0000256" key="1">
    <source>
        <dbReference type="SAM" id="SignalP"/>
    </source>
</evidence>
<comment type="caution">
    <text evidence="2">The sequence shown here is derived from an EMBL/GenBank/DDBJ whole genome shotgun (WGS) entry which is preliminary data.</text>
</comment>
<feature type="chain" id="PRO_5034156003" evidence="1">
    <location>
        <begin position="37"/>
        <end position="133"/>
    </location>
</feature>
<keyword evidence="1" id="KW-0732">Signal</keyword>
<protein>
    <submittedName>
        <fullName evidence="2">Uncharacterized protein</fullName>
    </submittedName>
</protein>
<evidence type="ECO:0000313" key="2">
    <source>
        <dbReference type="EMBL" id="PWJ92985.1"/>
    </source>
</evidence>
<dbReference type="GeneID" id="61051797"/>
<dbReference type="Proteomes" id="UP000245631">
    <property type="component" value="Unassembled WGS sequence"/>
</dbReference>
<organism evidence="2 3">
    <name type="scientific">Rhizobium loti</name>
    <name type="common">Mesorhizobium loti</name>
    <dbReference type="NCBI Taxonomy" id="381"/>
    <lineage>
        <taxon>Bacteria</taxon>
        <taxon>Pseudomonadati</taxon>
        <taxon>Pseudomonadota</taxon>
        <taxon>Alphaproteobacteria</taxon>
        <taxon>Hyphomicrobiales</taxon>
        <taxon>Phyllobacteriaceae</taxon>
        <taxon>Mesorhizobium</taxon>
    </lineage>
</organism>
<proteinExistence type="predicted"/>
<dbReference type="EMBL" id="QGGH01000002">
    <property type="protein sequence ID" value="PWJ92985.1"/>
    <property type="molecule type" value="Genomic_DNA"/>
</dbReference>
<dbReference type="RefSeq" id="WP_109662857.1">
    <property type="nucleotide sequence ID" value="NZ_QGGH01000002.1"/>
</dbReference>
<accession>A0A8E2WF63</accession>
<name>A0A8E2WF63_RHILI</name>
<sequence length="133" mass="14386">MNKFIEGPVNIGRKCIYTIAAAALISMVAGAQGANAAETGQIRGEPAVHKLGHKIHYLKNKRDLHRKPVVRMTSVTRTNALAYAAFIQPPRLGKPALLKVSYTLGDAGPLLGRSPWLCSPSGFGQRSSCRSRY</sequence>
<reference evidence="2 3" key="1">
    <citation type="submission" date="2018-05" db="EMBL/GenBank/DDBJ databases">
        <title>Genomic Encyclopedia of Type Strains, Phase IV (KMG-IV): sequencing the most valuable type-strain genomes for metagenomic binning, comparative biology and taxonomic classification.</title>
        <authorList>
            <person name="Goeker M."/>
        </authorList>
    </citation>
    <scope>NUCLEOTIDE SEQUENCE [LARGE SCALE GENOMIC DNA]</scope>
    <source>
        <strain evidence="2 3">DSM 2626</strain>
    </source>
</reference>
<feature type="signal peptide" evidence="1">
    <location>
        <begin position="1"/>
        <end position="36"/>
    </location>
</feature>
<dbReference type="AlphaFoldDB" id="A0A8E2WF63"/>
<evidence type="ECO:0000313" key="3">
    <source>
        <dbReference type="Proteomes" id="UP000245631"/>
    </source>
</evidence>
<gene>
    <name evidence="2" type="ORF">C8D77_102762</name>
</gene>